<gene>
    <name evidence="2" type="ORF">HNP37_004386</name>
</gene>
<keyword evidence="1" id="KW-0472">Membrane</keyword>
<reference evidence="2 3" key="1">
    <citation type="submission" date="2020-08" db="EMBL/GenBank/DDBJ databases">
        <title>Functional genomics of gut bacteria from endangered species of beetles.</title>
        <authorList>
            <person name="Carlos-Shanley C."/>
        </authorList>
    </citation>
    <scope>NUCLEOTIDE SEQUENCE [LARGE SCALE GENOMIC DNA]</scope>
    <source>
        <strain evidence="2 3">S00142</strain>
    </source>
</reference>
<dbReference type="AlphaFoldDB" id="A0A7W7J127"/>
<feature type="transmembrane region" description="Helical" evidence="1">
    <location>
        <begin position="12"/>
        <end position="34"/>
    </location>
</feature>
<evidence type="ECO:0000313" key="3">
    <source>
        <dbReference type="Proteomes" id="UP000561681"/>
    </source>
</evidence>
<keyword evidence="3" id="KW-1185">Reference proteome</keyword>
<proteinExistence type="predicted"/>
<keyword evidence="1" id="KW-0812">Transmembrane</keyword>
<organism evidence="2 3">
    <name type="scientific">Flavobacterium nitrogenifigens</name>
    <dbReference type="NCBI Taxonomy" id="1617283"/>
    <lineage>
        <taxon>Bacteria</taxon>
        <taxon>Pseudomonadati</taxon>
        <taxon>Bacteroidota</taxon>
        <taxon>Flavobacteriia</taxon>
        <taxon>Flavobacteriales</taxon>
        <taxon>Flavobacteriaceae</taxon>
        <taxon>Flavobacterium</taxon>
    </lineage>
</organism>
<evidence type="ECO:0000313" key="2">
    <source>
        <dbReference type="EMBL" id="MBB4804299.1"/>
    </source>
</evidence>
<protein>
    <submittedName>
        <fullName evidence="2">Uncharacterized protein</fullName>
    </submittedName>
</protein>
<feature type="transmembrane region" description="Helical" evidence="1">
    <location>
        <begin position="40"/>
        <end position="60"/>
    </location>
</feature>
<keyword evidence="1" id="KW-1133">Transmembrane helix</keyword>
<sequence>MNFFKIKTSWSNAEFILIKICMASIYISVGSYFHDFFQNYYWALLEIFAFSAVWFIYQWLKKMKAQKQ</sequence>
<comment type="caution">
    <text evidence="2">The sequence shown here is derived from an EMBL/GenBank/DDBJ whole genome shotgun (WGS) entry which is preliminary data.</text>
</comment>
<accession>A0A7W7J127</accession>
<dbReference type="Proteomes" id="UP000561681">
    <property type="component" value="Unassembled WGS sequence"/>
</dbReference>
<name>A0A7W7J127_9FLAO</name>
<dbReference type="EMBL" id="JACHLD010000009">
    <property type="protein sequence ID" value="MBB4804299.1"/>
    <property type="molecule type" value="Genomic_DNA"/>
</dbReference>
<dbReference type="RefSeq" id="WP_184167229.1">
    <property type="nucleotide sequence ID" value="NZ_JACHLD010000009.1"/>
</dbReference>
<evidence type="ECO:0000256" key="1">
    <source>
        <dbReference type="SAM" id="Phobius"/>
    </source>
</evidence>